<dbReference type="STRING" id="37659.GCA_000703125_00271"/>
<dbReference type="SUPFAM" id="SSF109604">
    <property type="entry name" value="HD-domain/PDEase-like"/>
    <property type="match status" value="1"/>
</dbReference>
<protein>
    <submittedName>
        <fullName evidence="2">HD-GYP domain-containing protein (C-di-GMP phosphodiesterase class II)</fullName>
    </submittedName>
</protein>
<name>A0A2S6FWQ7_9CLOT</name>
<evidence type="ECO:0000313" key="2">
    <source>
        <dbReference type="EMBL" id="PPK47896.1"/>
    </source>
</evidence>
<dbReference type="EMBL" id="PTIS01000012">
    <property type="protein sequence ID" value="PPK47896.1"/>
    <property type="molecule type" value="Genomic_DNA"/>
</dbReference>
<evidence type="ECO:0000313" key="3">
    <source>
        <dbReference type="Proteomes" id="UP000239863"/>
    </source>
</evidence>
<dbReference type="RefSeq" id="WP_104410197.1">
    <property type="nucleotide sequence ID" value="NZ_PTIS01000012.1"/>
</dbReference>
<dbReference type="SMART" id="SM00471">
    <property type="entry name" value="HDc"/>
    <property type="match status" value="1"/>
</dbReference>
<sequence length="352" mass="39886">MRIEFILKVKPGDILAKSIFSSDGKILLRAGVSLTLNYINRLKQLEVLYVYIEDKRLSDLDLEDIRLNELKVDTLKGISSIVKKITLNDRVDIRDSLIKVEELMNYIIEFGDINKSLNDIKTHDNYTFVHSIDTGIMAAFLGINMDFKRSDIINLGIAATLHDMGKVKISKDILNKSQGLSNVEYLEIKKHPIYGADILRSNTDLSVKVTDAVLQHHERVDGTGYPFGLKGNDICLNAKIISVCDVYDAVSNDRSYRTKFNPKDSYELILAGSGKFFDEEVVKVFKETFAVYPLGSCLKLSDGVEGYVIKQNKGFPDRPVIRVLYRGEDKTPIKFYEVNLLEHINLSVECVY</sequence>
<reference evidence="2 3" key="1">
    <citation type="submission" date="2018-02" db="EMBL/GenBank/DDBJ databases">
        <title>Genomic Encyclopedia of Archaeal and Bacterial Type Strains, Phase II (KMG-II): from individual species to whole genera.</title>
        <authorList>
            <person name="Goeker M."/>
        </authorList>
    </citation>
    <scope>NUCLEOTIDE SEQUENCE [LARGE SCALE GENOMIC DNA]</scope>
    <source>
        <strain evidence="2 3">DSM 15099</strain>
    </source>
</reference>
<feature type="domain" description="HD-GYP" evidence="1">
    <location>
        <begin position="105"/>
        <end position="301"/>
    </location>
</feature>
<dbReference type="PROSITE" id="PS51832">
    <property type="entry name" value="HD_GYP"/>
    <property type="match status" value="1"/>
</dbReference>
<dbReference type="OrthoDB" id="9804747at2"/>
<dbReference type="Pfam" id="PF13487">
    <property type="entry name" value="HD_5"/>
    <property type="match status" value="1"/>
</dbReference>
<dbReference type="AlphaFoldDB" id="A0A2S6FWQ7"/>
<evidence type="ECO:0000259" key="1">
    <source>
        <dbReference type="PROSITE" id="PS51832"/>
    </source>
</evidence>
<accession>A0A2S6FWQ7</accession>
<dbReference type="Proteomes" id="UP000239863">
    <property type="component" value="Unassembled WGS sequence"/>
</dbReference>
<dbReference type="InterPro" id="IPR003607">
    <property type="entry name" value="HD/PDEase_dom"/>
</dbReference>
<dbReference type="PANTHER" id="PTHR43155:SF2">
    <property type="entry name" value="CYCLIC DI-GMP PHOSPHODIESTERASE PA4108"/>
    <property type="match status" value="1"/>
</dbReference>
<gene>
    <name evidence="2" type="ORF">BD821_11237</name>
</gene>
<comment type="caution">
    <text evidence="2">The sequence shown here is derived from an EMBL/GenBank/DDBJ whole genome shotgun (WGS) entry which is preliminary data.</text>
</comment>
<proteinExistence type="predicted"/>
<dbReference type="PANTHER" id="PTHR43155">
    <property type="entry name" value="CYCLIC DI-GMP PHOSPHODIESTERASE PA4108-RELATED"/>
    <property type="match status" value="1"/>
</dbReference>
<dbReference type="CDD" id="cd00077">
    <property type="entry name" value="HDc"/>
    <property type="match status" value="1"/>
</dbReference>
<dbReference type="Gene3D" id="1.10.3210.10">
    <property type="entry name" value="Hypothetical protein af1432"/>
    <property type="match status" value="1"/>
</dbReference>
<organism evidence="2 3">
    <name type="scientific">Clostridium algidicarnis DSM 15099</name>
    <dbReference type="NCBI Taxonomy" id="1121295"/>
    <lineage>
        <taxon>Bacteria</taxon>
        <taxon>Bacillati</taxon>
        <taxon>Bacillota</taxon>
        <taxon>Clostridia</taxon>
        <taxon>Eubacteriales</taxon>
        <taxon>Clostridiaceae</taxon>
        <taxon>Clostridium</taxon>
    </lineage>
</organism>
<dbReference type="InterPro" id="IPR037522">
    <property type="entry name" value="HD_GYP_dom"/>
</dbReference>